<dbReference type="PANTHER" id="PTHR43537:SF44">
    <property type="entry name" value="GNTR FAMILY REGULATORY PROTEIN"/>
    <property type="match status" value="1"/>
</dbReference>
<dbReference type="PROSITE" id="PS50949">
    <property type="entry name" value="HTH_GNTR"/>
    <property type="match status" value="1"/>
</dbReference>
<evidence type="ECO:0000256" key="2">
    <source>
        <dbReference type="ARBA" id="ARBA00023125"/>
    </source>
</evidence>
<dbReference type="InterPro" id="IPR036388">
    <property type="entry name" value="WH-like_DNA-bd_sf"/>
</dbReference>
<dbReference type="InterPro" id="IPR011711">
    <property type="entry name" value="GntR_C"/>
</dbReference>
<comment type="caution">
    <text evidence="5">The sequence shown here is derived from an EMBL/GenBank/DDBJ whole genome shotgun (WGS) entry which is preliminary data.</text>
</comment>
<dbReference type="SMART" id="SM00345">
    <property type="entry name" value="HTH_GNTR"/>
    <property type="match status" value="1"/>
</dbReference>
<evidence type="ECO:0000313" key="5">
    <source>
        <dbReference type="EMBL" id="MBM0105001.1"/>
    </source>
</evidence>
<keyword evidence="3" id="KW-0804">Transcription</keyword>
<accession>A0ABS1WVJ7</accession>
<keyword evidence="2" id="KW-0238">DNA-binding</keyword>
<dbReference type="Gene3D" id="1.10.10.10">
    <property type="entry name" value="Winged helix-like DNA-binding domain superfamily/Winged helix DNA-binding domain"/>
    <property type="match status" value="1"/>
</dbReference>
<dbReference type="CDD" id="cd07377">
    <property type="entry name" value="WHTH_GntR"/>
    <property type="match status" value="1"/>
</dbReference>
<keyword evidence="1" id="KW-0805">Transcription regulation</keyword>
<name>A0ABS1WVJ7_9GAMM</name>
<proteinExistence type="predicted"/>
<dbReference type="PRINTS" id="PR00035">
    <property type="entry name" value="HTHGNTR"/>
</dbReference>
<dbReference type="RefSeq" id="WP_203167069.1">
    <property type="nucleotide sequence ID" value="NZ_JAEVLS010000002.1"/>
</dbReference>
<dbReference type="PANTHER" id="PTHR43537">
    <property type="entry name" value="TRANSCRIPTIONAL REGULATOR, GNTR FAMILY"/>
    <property type="match status" value="1"/>
</dbReference>
<dbReference type="InterPro" id="IPR000524">
    <property type="entry name" value="Tscrpt_reg_HTH_GntR"/>
</dbReference>
<dbReference type="Pfam" id="PF07729">
    <property type="entry name" value="FCD"/>
    <property type="match status" value="1"/>
</dbReference>
<dbReference type="InterPro" id="IPR036390">
    <property type="entry name" value="WH_DNA-bd_sf"/>
</dbReference>
<reference evidence="5 6" key="1">
    <citation type="journal article" date="2021" name="Int. J. Syst. Evol. Microbiol.">
        <title>Steroidobacter gossypii sp. nov., isolated from soil of cotton cropping field.</title>
        <authorList>
            <person name="Huang R."/>
            <person name="Yang S."/>
            <person name="Zhen C."/>
            <person name="Liu W."/>
        </authorList>
    </citation>
    <scope>NUCLEOTIDE SEQUENCE [LARGE SCALE GENOMIC DNA]</scope>
    <source>
        <strain evidence="5 6">S1-65</strain>
    </source>
</reference>
<evidence type="ECO:0000256" key="3">
    <source>
        <dbReference type="ARBA" id="ARBA00023163"/>
    </source>
</evidence>
<dbReference type="EMBL" id="JAEVLS010000002">
    <property type="protein sequence ID" value="MBM0105001.1"/>
    <property type="molecule type" value="Genomic_DNA"/>
</dbReference>
<evidence type="ECO:0000259" key="4">
    <source>
        <dbReference type="PROSITE" id="PS50949"/>
    </source>
</evidence>
<feature type="domain" description="HTH gntR-type" evidence="4">
    <location>
        <begin position="7"/>
        <end position="74"/>
    </location>
</feature>
<dbReference type="SUPFAM" id="SSF48008">
    <property type="entry name" value="GntR ligand-binding domain-like"/>
    <property type="match status" value="1"/>
</dbReference>
<evidence type="ECO:0000313" key="6">
    <source>
        <dbReference type="Proteomes" id="UP000661077"/>
    </source>
</evidence>
<protein>
    <submittedName>
        <fullName evidence="5">FadR family transcriptional regulator</fullName>
    </submittedName>
</protein>
<organism evidence="5 6">
    <name type="scientific">Steroidobacter gossypii</name>
    <dbReference type="NCBI Taxonomy" id="2805490"/>
    <lineage>
        <taxon>Bacteria</taxon>
        <taxon>Pseudomonadati</taxon>
        <taxon>Pseudomonadota</taxon>
        <taxon>Gammaproteobacteria</taxon>
        <taxon>Steroidobacterales</taxon>
        <taxon>Steroidobacteraceae</taxon>
        <taxon>Steroidobacter</taxon>
    </lineage>
</organism>
<sequence length="232" mass="25051">MRRSVLGGLTQAIVQDLGVGIVTGRFGHTSLPTESELCETYGAARTILREAVKVLAAKGLITSRPRHGISIAPEDNWNLLDPDVLHWTLARRFSLPLLIEFTQVRLTVEPGAAALAAVAASEADKAAIRQAIARMYAAERGDDDALASDIAFHVAVLQASNNRFYRQLREMVATALQVSIHRTNQLKGVKIASARAHEKVAKLILAGDADAAAEAMRKLIQGALTLFQRAAR</sequence>
<dbReference type="Gene3D" id="1.20.120.530">
    <property type="entry name" value="GntR ligand-binding domain-like"/>
    <property type="match status" value="1"/>
</dbReference>
<dbReference type="Proteomes" id="UP000661077">
    <property type="component" value="Unassembled WGS sequence"/>
</dbReference>
<dbReference type="SUPFAM" id="SSF46785">
    <property type="entry name" value="Winged helix' DNA-binding domain"/>
    <property type="match status" value="1"/>
</dbReference>
<gene>
    <name evidence="5" type="ORF">JM946_09580</name>
</gene>
<dbReference type="Pfam" id="PF00392">
    <property type="entry name" value="GntR"/>
    <property type="match status" value="1"/>
</dbReference>
<evidence type="ECO:0000256" key="1">
    <source>
        <dbReference type="ARBA" id="ARBA00023015"/>
    </source>
</evidence>
<dbReference type="SMART" id="SM00895">
    <property type="entry name" value="FCD"/>
    <property type="match status" value="1"/>
</dbReference>
<keyword evidence="6" id="KW-1185">Reference proteome</keyword>
<dbReference type="InterPro" id="IPR008920">
    <property type="entry name" value="TF_FadR/GntR_C"/>
</dbReference>